<dbReference type="EMBL" id="VTPC01001199">
    <property type="protein sequence ID" value="KAF2902729.1"/>
    <property type="molecule type" value="Genomic_DNA"/>
</dbReference>
<evidence type="ECO:0000313" key="1">
    <source>
        <dbReference type="EMBL" id="KAF2902729.1"/>
    </source>
</evidence>
<dbReference type="OrthoDB" id="10568359at2759"/>
<keyword evidence="2" id="KW-1185">Reference proteome</keyword>
<name>A0A8K0GJX4_IGNLU</name>
<gene>
    <name evidence="1" type="ORF">ILUMI_03455</name>
</gene>
<proteinExistence type="predicted"/>
<sequence>MIIPMNLMAALVTVLLRNLLRRLPFVQAPVASRSSFFLSPHLIMIGGAFCYLTRHRYRNWLCRGTDDTGMRIRKSLHEQNHLLSANRIGKAKSWVESNFHSSRRLQQNAILHIVNEASNTELAEQINTIQTTSRFLHKNDCKSEKPLRRRLQGRSYLLSGLPYINKEDLVRRTRSGRVYGIRDSQ</sequence>
<evidence type="ECO:0000313" key="2">
    <source>
        <dbReference type="Proteomes" id="UP000801492"/>
    </source>
</evidence>
<reference evidence="1" key="1">
    <citation type="submission" date="2019-08" db="EMBL/GenBank/DDBJ databases">
        <title>The genome of the North American firefly Photinus pyralis.</title>
        <authorList>
            <consortium name="Photinus pyralis genome working group"/>
            <person name="Fallon T.R."/>
            <person name="Sander Lower S.E."/>
            <person name="Weng J.-K."/>
        </authorList>
    </citation>
    <scope>NUCLEOTIDE SEQUENCE</scope>
    <source>
        <strain evidence="1">TRF0915ILg1</strain>
        <tissue evidence="1">Whole body</tissue>
    </source>
</reference>
<accession>A0A8K0GJX4</accession>
<organism evidence="1 2">
    <name type="scientific">Ignelater luminosus</name>
    <name type="common">Cucubano</name>
    <name type="synonym">Pyrophorus luminosus</name>
    <dbReference type="NCBI Taxonomy" id="2038154"/>
    <lineage>
        <taxon>Eukaryota</taxon>
        <taxon>Metazoa</taxon>
        <taxon>Ecdysozoa</taxon>
        <taxon>Arthropoda</taxon>
        <taxon>Hexapoda</taxon>
        <taxon>Insecta</taxon>
        <taxon>Pterygota</taxon>
        <taxon>Neoptera</taxon>
        <taxon>Endopterygota</taxon>
        <taxon>Coleoptera</taxon>
        <taxon>Polyphaga</taxon>
        <taxon>Elateriformia</taxon>
        <taxon>Elateroidea</taxon>
        <taxon>Elateridae</taxon>
        <taxon>Agrypninae</taxon>
        <taxon>Pyrophorini</taxon>
        <taxon>Ignelater</taxon>
    </lineage>
</organism>
<dbReference type="Proteomes" id="UP000801492">
    <property type="component" value="Unassembled WGS sequence"/>
</dbReference>
<dbReference type="AlphaFoldDB" id="A0A8K0GJX4"/>
<protein>
    <submittedName>
        <fullName evidence="1">Uncharacterized protein</fullName>
    </submittedName>
</protein>
<comment type="caution">
    <text evidence="1">The sequence shown here is derived from an EMBL/GenBank/DDBJ whole genome shotgun (WGS) entry which is preliminary data.</text>
</comment>